<feature type="signal peptide" evidence="1">
    <location>
        <begin position="1"/>
        <end position="20"/>
    </location>
</feature>
<organism evidence="3 4">
    <name type="scientific">Candidatus Bacteroides merdipullorum</name>
    <dbReference type="NCBI Taxonomy" id="2838474"/>
    <lineage>
        <taxon>Bacteria</taxon>
        <taxon>Pseudomonadati</taxon>
        <taxon>Bacteroidota</taxon>
        <taxon>Bacteroidia</taxon>
        <taxon>Bacteroidales</taxon>
        <taxon>Bacteroidaceae</taxon>
        <taxon>Bacteroides</taxon>
    </lineage>
</organism>
<evidence type="ECO:0000313" key="3">
    <source>
        <dbReference type="EMBL" id="HIZ01316.1"/>
    </source>
</evidence>
<evidence type="ECO:0000259" key="2">
    <source>
        <dbReference type="Pfam" id="PF13648"/>
    </source>
</evidence>
<dbReference type="PROSITE" id="PS51257">
    <property type="entry name" value="PROKAR_LIPOPROTEIN"/>
    <property type="match status" value="1"/>
</dbReference>
<protein>
    <submittedName>
        <fullName evidence="3">Lipocalin family protein</fullName>
    </submittedName>
</protein>
<reference evidence="3" key="1">
    <citation type="journal article" date="2021" name="PeerJ">
        <title>Extensive microbial diversity within the chicken gut microbiome revealed by metagenomics and culture.</title>
        <authorList>
            <person name="Gilroy R."/>
            <person name="Ravi A."/>
            <person name="Getino M."/>
            <person name="Pursley I."/>
            <person name="Horton D.L."/>
            <person name="Alikhan N.F."/>
            <person name="Baker D."/>
            <person name="Gharbi K."/>
            <person name="Hall N."/>
            <person name="Watson M."/>
            <person name="Adriaenssens E.M."/>
            <person name="Foster-Nyarko E."/>
            <person name="Jarju S."/>
            <person name="Secka A."/>
            <person name="Antonio M."/>
            <person name="Oren A."/>
            <person name="Chaudhuri R.R."/>
            <person name="La Ragione R."/>
            <person name="Hildebrand F."/>
            <person name="Pallen M.J."/>
        </authorList>
    </citation>
    <scope>NUCLEOTIDE SEQUENCE</scope>
    <source>
        <strain evidence="3">ChiHjej12B11-24981</strain>
    </source>
</reference>
<sequence length="145" mass="16783">MKKSYVIMMVMLLVSAVGFTGCSDDDEGGVSSSALLGRWQSTYEYAYEVEGGETIPLEDGPYMDEEMTFYDDGTMYWYDQNETDGVYCDWRVSGNKLYLTDYEDGESYTDEYVIESLSSDELVVSYTERDGDYMLYDRTTYRRVE</sequence>
<reference evidence="3" key="2">
    <citation type="submission" date="2021-04" db="EMBL/GenBank/DDBJ databases">
        <authorList>
            <person name="Gilroy R."/>
        </authorList>
    </citation>
    <scope>NUCLEOTIDE SEQUENCE</scope>
    <source>
        <strain evidence="3">ChiHjej12B11-24981</strain>
    </source>
</reference>
<dbReference type="Proteomes" id="UP000824023">
    <property type="component" value="Unassembled WGS sequence"/>
</dbReference>
<dbReference type="Pfam" id="PF13648">
    <property type="entry name" value="Lipocalin_4"/>
    <property type="match status" value="1"/>
</dbReference>
<dbReference type="SUPFAM" id="SSF69304">
    <property type="entry name" value="Tricorn protease N-terminal domain"/>
    <property type="match status" value="1"/>
</dbReference>
<evidence type="ECO:0000313" key="4">
    <source>
        <dbReference type="Proteomes" id="UP000824023"/>
    </source>
</evidence>
<proteinExistence type="predicted"/>
<feature type="chain" id="PRO_5039533316" evidence="1">
    <location>
        <begin position="21"/>
        <end position="145"/>
    </location>
</feature>
<keyword evidence="1" id="KW-0732">Signal</keyword>
<dbReference type="AlphaFoldDB" id="A0A9D2A4L7"/>
<comment type="caution">
    <text evidence="3">The sequence shown here is derived from an EMBL/GenBank/DDBJ whole genome shotgun (WGS) entry which is preliminary data.</text>
</comment>
<feature type="domain" description="Lipocalin-like" evidence="2">
    <location>
        <begin position="35"/>
        <end position="124"/>
    </location>
</feature>
<evidence type="ECO:0000256" key="1">
    <source>
        <dbReference type="SAM" id="SignalP"/>
    </source>
</evidence>
<gene>
    <name evidence="3" type="ORF">H9819_03565</name>
</gene>
<dbReference type="InterPro" id="IPR024311">
    <property type="entry name" value="Lipocalin-like"/>
</dbReference>
<accession>A0A9D2A4L7</accession>
<dbReference type="EMBL" id="DXCK01000052">
    <property type="protein sequence ID" value="HIZ01316.1"/>
    <property type="molecule type" value="Genomic_DNA"/>
</dbReference>
<name>A0A9D2A4L7_9BACE</name>